<dbReference type="Gene3D" id="3.40.50.150">
    <property type="entry name" value="Vaccinia Virus protein VP39"/>
    <property type="match status" value="1"/>
</dbReference>
<gene>
    <name evidence="2" type="ORF">A9D12_10110</name>
</gene>
<keyword evidence="3" id="KW-1185">Reference proteome</keyword>
<dbReference type="Pfam" id="PF08241">
    <property type="entry name" value="Methyltransf_11"/>
    <property type="match status" value="1"/>
</dbReference>
<accession>A0A192D5E2</accession>
<sequence>MTAITIGAVADILEQHTPLYRNRPPVYQTVMLADLAQVWKVHHANLLDVGGGTGVMAQAMQALLPVDKVTAIDVVDRYFPTLSVETRVYDGAVLPFADASFAAATINNVMHHVDLDYRAGLMREIRRVVDGPVYIKDHVAISKLDHARLAVLDAIGNIPFGGQVNARYLSPAEWDALAREAGYRIAATSSGTYRSGIMARIFPNRLEAAFRLDPA</sequence>
<dbReference type="GO" id="GO:0008757">
    <property type="term" value="F:S-adenosylmethionine-dependent methyltransferase activity"/>
    <property type="evidence" value="ECO:0007669"/>
    <property type="project" value="InterPro"/>
</dbReference>
<feature type="domain" description="Methyltransferase type 11" evidence="1">
    <location>
        <begin position="47"/>
        <end position="129"/>
    </location>
</feature>
<evidence type="ECO:0000313" key="3">
    <source>
        <dbReference type="Proteomes" id="UP000078263"/>
    </source>
</evidence>
<organism evidence="2 3">
    <name type="scientific">Erythrobacter neustonensis</name>
    <dbReference type="NCBI Taxonomy" id="1112"/>
    <lineage>
        <taxon>Bacteria</taxon>
        <taxon>Pseudomonadati</taxon>
        <taxon>Pseudomonadota</taxon>
        <taxon>Alphaproteobacteria</taxon>
        <taxon>Sphingomonadales</taxon>
        <taxon>Erythrobacteraceae</taxon>
        <taxon>Erythrobacter/Porphyrobacter group</taxon>
        <taxon>Erythrobacter</taxon>
    </lineage>
</organism>
<proteinExistence type="predicted"/>
<dbReference type="STRING" id="1112.A9D12_10110"/>
<dbReference type="EMBL" id="CP016033">
    <property type="protein sequence ID" value="ANK13236.1"/>
    <property type="molecule type" value="Genomic_DNA"/>
</dbReference>
<evidence type="ECO:0000259" key="1">
    <source>
        <dbReference type="Pfam" id="PF08241"/>
    </source>
</evidence>
<name>A0A192D5E2_9SPHN</name>
<reference evidence="2 3" key="1">
    <citation type="submission" date="2016-05" db="EMBL/GenBank/DDBJ databases">
        <title>Compelete Genome Sequence of Bacteriochlorophyll-Synthesizing Bacterium Porphyrobacter neustonensis DSM 9434.</title>
        <authorList>
            <person name="Shi X.-L."/>
            <person name="Wu Y.-H."/>
            <person name="Cheng H."/>
            <person name="Xu L."/>
            <person name="Zhang X.-Q."/>
            <person name="Wang C.-S."/>
            <person name="Xu X.-W."/>
        </authorList>
    </citation>
    <scope>NUCLEOTIDE SEQUENCE [LARGE SCALE GENOMIC DNA]</scope>
    <source>
        <strain evidence="2 3">DSM 9434</strain>
    </source>
</reference>
<protein>
    <recommendedName>
        <fullName evidence="1">Methyltransferase type 11 domain-containing protein</fullName>
    </recommendedName>
</protein>
<dbReference type="RefSeq" id="WP_068351432.1">
    <property type="nucleotide sequence ID" value="NZ_CP016033.1"/>
</dbReference>
<dbReference type="KEGG" id="pns:A9D12_10110"/>
<dbReference type="SUPFAM" id="SSF53335">
    <property type="entry name" value="S-adenosyl-L-methionine-dependent methyltransferases"/>
    <property type="match status" value="1"/>
</dbReference>
<dbReference type="OrthoDB" id="7418600at2"/>
<dbReference type="Proteomes" id="UP000078263">
    <property type="component" value="Chromosome"/>
</dbReference>
<evidence type="ECO:0000313" key="2">
    <source>
        <dbReference type="EMBL" id="ANK13236.1"/>
    </source>
</evidence>
<dbReference type="InterPro" id="IPR013216">
    <property type="entry name" value="Methyltransf_11"/>
</dbReference>
<dbReference type="CDD" id="cd02440">
    <property type="entry name" value="AdoMet_MTases"/>
    <property type="match status" value="1"/>
</dbReference>
<dbReference type="InterPro" id="IPR029063">
    <property type="entry name" value="SAM-dependent_MTases_sf"/>
</dbReference>
<dbReference type="AlphaFoldDB" id="A0A192D5E2"/>